<evidence type="ECO:0000256" key="7">
    <source>
        <dbReference type="ARBA" id="ARBA00023002"/>
    </source>
</evidence>
<dbReference type="InterPro" id="IPR002655">
    <property type="entry name" value="Acyl-CoA_oxidase_C"/>
</dbReference>
<evidence type="ECO:0000256" key="5">
    <source>
        <dbReference type="ARBA" id="ARBA00022827"/>
    </source>
</evidence>
<keyword evidence="6" id="KW-0276">Fatty acid metabolism</keyword>
<keyword evidence="5" id="KW-0274">FAD</keyword>
<dbReference type="PANTHER" id="PTHR10909">
    <property type="entry name" value="ELECTRON TRANSPORT OXIDOREDUCTASE"/>
    <property type="match status" value="1"/>
</dbReference>
<evidence type="ECO:0000313" key="15">
    <source>
        <dbReference type="Proteomes" id="UP001219525"/>
    </source>
</evidence>
<dbReference type="GO" id="GO:0005504">
    <property type="term" value="F:fatty acid binding"/>
    <property type="evidence" value="ECO:0007669"/>
    <property type="project" value="TreeGrafter"/>
</dbReference>
<keyword evidence="8" id="KW-0443">Lipid metabolism</keyword>
<evidence type="ECO:0000313" key="14">
    <source>
        <dbReference type="EMBL" id="KAJ7215063.1"/>
    </source>
</evidence>
<dbReference type="GO" id="GO:0003997">
    <property type="term" value="F:acyl-CoA oxidase activity"/>
    <property type="evidence" value="ECO:0007669"/>
    <property type="project" value="InterPro"/>
</dbReference>
<evidence type="ECO:0000256" key="6">
    <source>
        <dbReference type="ARBA" id="ARBA00022832"/>
    </source>
</evidence>
<evidence type="ECO:0000256" key="4">
    <source>
        <dbReference type="ARBA" id="ARBA00022630"/>
    </source>
</evidence>
<gene>
    <name evidence="14" type="ORF">GGX14DRAFT_542150</name>
</gene>
<dbReference type="SUPFAM" id="SSF47203">
    <property type="entry name" value="Acyl-CoA dehydrogenase C-terminal domain-like"/>
    <property type="match status" value="2"/>
</dbReference>
<dbReference type="EMBL" id="JARJCW010000018">
    <property type="protein sequence ID" value="KAJ7215063.1"/>
    <property type="molecule type" value="Genomic_DNA"/>
</dbReference>
<name>A0AAD6VNK2_9AGAR</name>
<dbReference type="SUPFAM" id="SSF56645">
    <property type="entry name" value="Acyl-CoA dehydrogenase NM domain-like"/>
    <property type="match status" value="1"/>
</dbReference>
<comment type="caution">
    <text evidence="14">The sequence shown here is derived from an EMBL/GenBank/DDBJ whole genome shotgun (WGS) entry which is preliminary data.</text>
</comment>
<dbReference type="Pfam" id="PF01756">
    <property type="entry name" value="ACOX"/>
    <property type="match status" value="1"/>
</dbReference>
<dbReference type="InterPro" id="IPR036250">
    <property type="entry name" value="AcylCo_DH-like_C"/>
</dbReference>
<evidence type="ECO:0000259" key="13">
    <source>
        <dbReference type="Pfam" id="PF22924"/>
    </source>
</evidence>
<keyword evidence="9" id="KW-0576">Peroxisome</keyword>
<dbReference type="FunFam" id="2.40.110.10:FF:000003">
    <property type="entry name" value="Acyl-coenzyme A oxidase"/>
    <property type="match status" value="1"/>
</dbReference>
<dbReference type="GO" id="GO:0071949">
    <property type="term" value="F:FAD binding"/>
    <property type="evidence" value="ECO:0007669"/>
    <property type="project" value="InterPro"/>
</dbReference>
<evidence type="ECO:0000256" key="1">
    <source>
        <dbReference type="ARBA" id="ARBA00001974"/>
    </source>
</evidence>
<feature type="domain" description="Acyl-coenzyme A oxidase N-terminal" evidence="12">
    <location>
        <begin position="19"/>
        <end position="138"/>
    </location>
</feature>
<comment type="subcellular location">
    <subcellularLocation>
        <location evidence="2">Peroxisome</location>
    </subcellularLocation>
</comment>
<dbReference type="InterPro" id="IPR029320">
    <property type="entry name" value="Acyl-CoA_ox_N"/>
</dbReference>
<dbReference type="Gene3D" id="1.20.140.10">
    <property type="entry name" value="Butyryl-CoA Dehydrogenase, subunit A, domain 3"/>
    <property type="match status" value="2"/>
</dbReference>
<accession>A0AAD6VNK2</accession>
<evidence type="ECO:0000259" key="11">
    <source>
        <dbReference type="Pfam" id="PF01756"/>
    </source>
</evidence>
<dbReference type="InterPro" id="IPR009100">
    <property type="entry name" value="AcylCoA_DH/oxidase_NM_dom_sf"/>
</dbReference>
<dbReference type="AlphaFoldDB" id="A0AAD6VNK2"/>
<evidence type="ECO:0000256" key="2">
    <source>
        <dbReference type="ARBA" id="ARBA00004275"/>
    </source>
</evidence>
<feature type="compositionally biased region" description="Basic and acidic residues" evidence="10">
    <location>
        <begin position="986"/>
        <end position="1008"/>
    </location>
</feature>
<dbReference type="GO" id="GO:0033540">
    <property type="term" value="P:fatty acid beta-oxidation using acyl-CoA oxidase"/>
    <property type="evidence" value="ECO:0007669"/>
    <property type="project" value="TreeGrafter"/>
</dbReference>
<organism evidence="14 15">
    <name type="scientific">Mycena pura</name>
    <dbReference type="NCBI Taxonomy" id="153505"/>
    <lineage>
        <taxon>Eukaryota</taxon>
        <taxon>Fungi</taxon>
        <taxon>Dikarya</taxon>
        <taxon>Basidiomycota</taxon>
        <taxon>Agaricomycotina</taxon>
        <taxon>Agaricomycetes</taxon>
        <taxon>Agaricomycetidae</taxon>
        <taxon>Agaricales</taxon>
        <taxon>Marasmiineae</taxon>
        <taxon>Mycenaceae</taxon>
        <taxon>Mycena</taxon>
    </lineage>
</organism>
<dbReference type="PANTHER" id="PTHR10909:SF250">
    <property type="entry name" value="PEROXISOMAL ACYL-COENZYME A OXIDASE 1"/>
    <property type="match status" value="1"/>
</dbReference>
<feature type="region of interest" description="Disordered" evidence="10">
    <location>
        <begin position="979"/>
        <end position="1024"/>
    </location>
</feature>
<proteinExistence type="inferred from homology"/>
<dbReference type="InterPro" id="IPR012258">
    <property type="entry name" value="Acyl-CoA_oxidase"/>
</dbReference>
<evidence type="ECO:0000259" key="12">
    <source>
        <dbReference type="Pfam" id="PF14749"/>
    </source>
</evidence>
<dbReference type="Pfam" id="PF22924">
    <property type="entry name" value="ACOX_C_alpha1"/>
    <property type="match status" value="1"/>
</dbReference>
<evidence type="ECO:0000256" key="9">
    <source>
        <dbReference type="ARBA" id="ARBA00023140"/>
    </source>
</evidence>
<dbReference type="FunFam" id="1.20.140.10:FF:000007">
    <property type="entry name" value="Acyl-coenzyme A oxidase"/>
    <property type="match status" value="1"/>
</dbReference>
<comment type="cofactor">
    <cofactor evidence="1">
        <name>FAD</name>
        <dbReference type="ChEBI" id="CHEBI:57692"/>
    </cofactor>
</comment>
<sequence>MANRQIRLMNEARARASFNSRELTEFIYGGADVVAKREAEFARIEAALQTPGPDTLPPLYGEVTRTALFLDGLRVGKEMLAEKLAHNHTIFDRITPRYVMGNASPFGVHLIMFVPALKLLGSEEQSREWVPPAERCAILGAYAQTELGHGSAVRDLQTTAMFDKETDEFVLHTPTPAAAKYWPGGLAFSASHAVVLARLVIESQDYGVHAFLAQLRSLDDWTPCRGVELGDLGMKLGHNSVDNGYAVFSHMRIPRANLLARHAQVRRDGAYVVLDAGARARALYGVMLCTRSALVGHIPLQLAQGGVIALRYSTVREQGRLPFAPAESPEVAIIEYRAQQHRLLSLMACAFALWFAGREAGAAYGATIGAAGGIDSPRLADLHATLAGLKAYATQTVADGVEEARRCCGGHGYSALGGFADLGPSAAAMATVEGDYWVMYQQTARWLLKRADAEGHGWLPGARLAPDADVRDPVTQLYVFRHRAVRLVAEYNAALRDAVQQGRSHAEAWNTHMVGLVSAARAHIEHTVLHSFVAAVGRAPPGPVRAVLTRLCSLFALTTIDGPHGLGFVEDGHVSGEHLRQVRKAVDELLVTLAPDAVALGDAWNFTDASLASALGCRDGDVYERMIRWTRQLPLNVAVAKTAGVFRPGFEEPGITGASVPSRDAILKTLDLCIQHRTLCIMHTACILCCSKSARYSCARLTYEQQQLIYAAPRGPLPRDPQHSPLNEPRQQRAYRALKMRVRLLHLGDDQRASVLQVPAERQGAQARIRRAPMQAVGVRSAEQRVLERVPRGRRDARGEQVAPEHAVVEGNLFEGAVGVGAVLSHNSDAIRGRASRGGIRMQGAEAGEGAESQRRTDVGLQKEGHCWCVVSLFYTGDEDSKQRMGRTGVEVQRELVERGGGGAYKRRTGVTIERVVVVTKVEHIERELLQCIEGAAREKPRGERDQDFDVTGDAQRVEARRLCFRGWRHGDRDFRSGPAVGLGMHAERGKGRAAIEKRGPKRERPEAVDEEVDGGKPLGGTRESTLLRGREMPEAEGVAVRNKVGDMRELREGVGREGGGGMDAAAGEDVTRARKAKRLRAVRRTDENKCWRVHGRKTGEMSAQRTSFEACIL</sequence>
<dbReference type="GO" id="GO:0005777">
    <property type="term" value="C:peroxisome"/>
    <property type="evidence" value="ECO:0007669"/>
    <property type="project" value="UniProtKB-SubCell"/>
</dbReference>
<evidence type="ECO:0000256" key="10">
    <source>
        <dbReference type="SAM" id="MobiDB-lite"/>
    </source>
</evidence>
<dbReference type="Pfam" id="PF14749">
    <property type="entry name" value="Acyl-CoA_ox_N"/>
    <property type="match status" value="1"/>
</dbReference>
<dbReference type="Gene3D" id="1.10.540.10">
    <property type="entry name" value="Acyl-CoA dehydrogenase/oxidase, N-terminal domain"/>
    <property type="match status" value="1"/>
</dbReference>
<evidence type="ECO:0008006" key="16">
    <source>
        <dbReference type="Google" id="ProtNLM"/>
    </source>
</evidence>
<dbReference type="InterPro" id="IPR055060">
    <property type="entry name" value="ACOX_C_alpha1"/>
</dbReference>
<evidence type="ECO:0000256" key="3">
    <source>
        <dbReference type="ARBA" id="ARBA00006288"/>
    </source>
</evidence>
<dbReference type="GO" id="GO:0055088">
    <property type="term" value="P:lipid homeostasis"/>
    <property type="evidence" value="ECO:0007669"/>
    <property type="project" value="TreeGrafter"/>
</dbReference>
<evidence type="ECO:0000256" key="8">
    <source>
        <dbReference type="ARBA" id="ARBA00023098"/>
    </source>
</evidence>
<feature type="domain" description="Acyl-CoA oxidase C-terminal" evidence="11">
    <location>
        <begin position="474"/>
        <end position="638"/>
    </location>
</feature>
<dbReference type="Proteomes" id="UP001219525">
    <property type="component" value="Unassembled WGS sequence"/>
</dbReference>
<keyword evidence="15" id="KW-1185">Reference proteome</keyword>
<keyword evidence="7" id="KW-0560">Oxidoreductase</keyword>
<comment type="similarity">
    <text evidence="3">Belongs to the acyl-CoA oxidase family.</text>
</comment>
<reference evidence="14" key="1">
    <citation type="submission" date="2023-03" db="EMBL/GenBank/DDBJ databases">
        <title>Massive genome expansion in bonnet fungi (Mycena s.s.) driven by repeated elements and novel gene families across ecological guilds.</title>
        <authorList>
            <consortium name="Lawrence Berkeley National Laboratory"/>
            <person name="Harder C.B."/>
            <person name="Miyauchi S."/>
            <person name="Viragh M."/>
            <person name="Kuo A."/>
            <person name="Thoen E."/>
            <person name="Andreopoulos B."/>
            <person name="Lu D."/>
            <person name="Skrede I."/>
            <person name="Drula E."/>
            <person name="Henrissat B."/>
            <person name="Morin E."/>
            <person name="Kohler A."/>
            <person name="Barry K."/>
            <person name="LaButti K."/>
            <person name="Morin E."/>
            <person name="Salamov A."/>
            <person name="Lipzen A."/>
            <person name="Mereny Z."/>
            <person name="Hegedus B."/>
            <person name="Baldrian P."/>
            <person name="Stursova M."/>
            <person name="Weitz H."/>
            <person name="Taylor A."/>
            <person name="Grigoriev I.V."/>
            <person name="Nagy L.G."/>
            <person name="Martin F."/>
            <person name="Kauserud H."/>
        </authorList>
    </citation>
    <scope>NUCLEOTIDE SEQUENCE</scope>
    <source>
        <strain evidence="14">9144</strain>
    </source>
</reference>
<protein>
    <recommendedName>
        <fullName evidence="16">Acyl-coenzyme A oxidase</fullName>
    </recommendedName>
</protein>
<dbReference type="InterPro" id="IPR037069">
    <property type="entry name" value="AcylCoA_DH/ox_N_sf"/>
</dbReference>
<feature type="domain" description="Acyl-CoA oxidase C-alpha1" evidence="13">
    <location>
        <begin position="284"/>
        <end position="448"/>
    </location>
</feature>
<dbReference type="Gene3D" id="2.40.110.10">
    <property type="entry name" value="Butyryl-CoA Dehydrogenase, subunit A, domain 2"/>
    <property type="match status" value="1"/>
</dbReference>
<dbReference type="InterPro" id="IPR046373">
    <property type="entry name" value="Acyl-CoA_Oxase/DH_mid-dom_sf"/>
</dbReference>
<keyword evidence="4" id="KW-0285">Flavoprotein</keyword>